<dbReference type="Proteomes" id="UP001223978">
    <property type="component" value="Unassembled WGS sequence"/>
</dbReference>
<dbReference type="RefSeq" id="WP_282546800.1">
    <property type="nucleotide sequence ID" value="NZ_JASCIQ010000055.1"/>
</dbReference>
<dbReference type="PROSITE" id="PS50231">
    <property type="entry name" value="RICIN_B_LECTIN"/>
    <property type="match status" value="1"/>
</dbReference>
<dbReference type="Gene3D" id="2.80.10.50">
    <property type="match status" value="1"/>
</dbReference>
<evidence type="ECO:0000313" key="3">
    <source>
        <dbReference type="Proteomes" id="UP001223978"/>
    </source>
</evidence>
<dbReference type="InterPro" id="IPR035992">
    <property type="entry name" value="Ricin_B-like_lectins"/>
</dbReference>
<dbReference type="CDD" id="cd00161">
    <property type="entry name" value="beta-trefoil_Ricin-like"/>
    <property type="match status" value="1"/>
</dbReference>
<feature type="signal peptide" evidence="1">
    <location>
        <begin position="1"/>
        <end position="31"/>
    </location>
</feature>
<evidence type="ECO:0008006" key="4">
    <source>
        <dbReference type="Google" id="ProtNLM"/>
    </source>
</evidence>
<evidence type="ECO:0000256" key="1">
    <source>
        <dbReference type="SAM" id="SignalP"/>
    </source>
</evidence>
<organism evidence="2 3">
    <name type="scientific">Streptomyces cavernicola</name>
    <dbReference type="NCBI Taxonomy" id="3043613"/>
    <lineage>
        <taxon>Bacteria</taxon>
        <taxon>Bacillati</taxon>
        <taxon>Actinomycetota</taxon>
        <taxon>Actinomycetes</taxon>
        <taxon>Kitasatosporales</taxon>
        <taxon>Streptomycetaceae</taxon>
        <taxon>Streptomyces</taxon>
    </lineage>
</organism>
<dbReference type="EMBL" id="JASCIQ010000055">
    <property type="protein sequence ID" value="MDI3408923.1"/>
    <property type="molecule type" value="Genomic_DNA"/>
</dbReference>
<accession>A0ABT6SNB7</accession>
<reference evidence="2 3" key="1">
    <citation type="submission" date="2023-05" db="EMBL/GenBank/DDBJ databases">
        <title>Draft genome sequence of Streptomyces sp. B-S-A6 isolated from a cave soil in Thailand.</title>
        <authorList>
            <person name="Chamroensaksri N."/>
            <person name="Muangham S."/>
        </authorList>
    </citation>
    <scope>NUCLEOTIDE SEQUENCE [LARGE SCALE GENOMIC DNA]</scope>
    <source>
        <strain evidence="2 3">B-S-A6</strain>
    </source>
</reference>
<feature type="chain" id="PRO_5046980987" description="Ricin B lectin domain-containing protein" evidence="1">
    <location>
        <begin position="32"/>
        <end position="197"/>
    </location>
</feature>
<name>A0ABT6SNB7_9ACTN</name>
<keyword evidence="1" id="KW-0732">Signal</keyword>
<gene>
    <name evidence="2" type="ORF">QIS96_34545</name>
</gene>
<keyword evidence="3" id="KW-1185">Reference proteome</keyword>
<sequence>MRSLPARRLCTAVLGLGLTAAALAPASPAAATDFEIDDVQIVSRHTAGMWQAQSNGTGDGTQVATYREGGDHDNRLTDRWSLVFTAGWVQFKNAQTGKCAQIMDGAIEYKELHLQPCNSANDLQLFRVSTDPITNGTGGEATLGDITQGRTVLIKPKGNPRLAVALEEQGNRHWTQLQLRTAEPATDRIWMVERYSS</sequence>
<protein>
    <recommendedName>
        <fullName evidence="4">Ricin B lectin domain-containing protein</fullName>
    </recommendedName>
</protein>
<evidence type="ECO:0000313" key="2">
    <source>
        <dbReference type="EMBL" id="MDI3408923.1"/>
    </source>
</evidence>
<proteinExistence type="predicted"/>
<dbReference type="SUPFAM" id="SSF50370">
    <property type="entry name" value="Ricin B-like lectins"/>
    <property type="match status" value="1"/>
</dbReference>
<comment type="caution">
    <text evidence="2">The sequence shown here is derived from an EMBL/GenBank/DDBJ whole genome shotgun (WGS) entry which is preliminary data.</text>
</comment>